<evidence type="ECO:0000313" key="2">
    <source>
        <dbReference type="Proteomes" id="UP000604046"/>
    </source>
</evidence>
<sequence>MVSKLAGEMILVRNVDKFCQAALRAFQHGAAETYSMTGSYRLTTLVNHLAPDCRRQTYSDWYATVAARCQSSDGPLAALLPHLQAEHPPFTSFHQELSAKCRQVLGDQLADELREVSGYAAFARALDSPAEPCLAAASSLVPDGDRALRLGCPIDSLTRPGFGEKASRTCGGCAAGQKGLPEPTVPSGVQVKKLPCASGQFFGRLMQRGIKSQIGQIVGRFVEDVFRVQVRCAHMPSTFALKCGSPIIGEELGRQSVKNSDVIGTPGATRFSFFKETTLKPLSL</sequence>
<protein>
    <submittedName>
        <fullName evidence="1">Car protein</fullName>
    </submittedName>
</protein>
<accession>A0A812M1V5</accession>
<dbReference type="Proteomes" id="UP000604046">
    <property type="component" value="Unassembled WGS sequence"/>
</dbReference>
<gene>
    <name evidence="1" type="primary">car</name>
    <name evidence="1" type="ORF">SNAT2548_LOCUS12778</name>
</gene>
<dbReference type="OrthoDB" id="426174at2759"/>
<organism evidence="1 2">
    <name type="scientific">Symbiodinium natans</name>
    <dbReference type="NCBI Taxonomy" id="878477"/>
    <lineage>
        <taxon>Eukaryota</taxon>
        <taxon>Sar</taxon>
        <taxon>Alveolata</taxon>
        <taxon>Dinophyceae</taxon>
        <taxon>Suessiales</taxon>
        <taxon>Symbiodiniaceae</taxon>
        <taxon>Symbiodinium</taxon>
    </lineage>
</organism>
<comment type="caution">
    <text evidence="1">The sequence shown here is derived from an EMBL/GenBank/DDBJ whole genome shotgun (WGS) entry which is preliminary data.</text>
</comment>
<keyword evidence="2" id="KW-1185">Reference proteome</keyword>
<proteinExistence type="predicted"/>
<evidence type="ECO:0000313" key="1">
    <source>
        <dbReference type="EMBL" id="CAE7253749.1"/>
    </source>
</evidence>
<reference evidence="1" key="1">
    <citation type="submission" date="2021-02" db="EMBL/GenBank/DDBJ databases">
        <authorList>
            <person name="Dougan E. K."/>
            <person name="Rhodes N."/>
            <person name="Thang M."/>
            <person name="Chan C."/>
        </authorList>
    </citation>
    <scope>NUCLEOTIDE SEQUENCE</scope>
</reference>
<dbReference type="EMBL" id="CAJNDS010001269">
    <property type="protein sequence ID" value="CAE7253749.1"/>
    <property type="molecule type" value="Genomic_DNA"/>
</dbReference>
<dbReference type="AlphaFoldDB" id="A0A812M1V5"/>
<name>A0A812M1V5_9DINO</name>